<dbReference type="RefSeq" id="XP_040769905.1">
    <property type="nucleotide sequence ID" value="XM_040914115.1"/>
</dbReference>
<name>A0A165HVS5_9APHY</name>
<proteinExistence type="predicted"/>
<gene>
    <name evidence="2" type="ORF">LAESUDRAFT_809070</name>
</gene>
<organism evidence="2 3">
    <name type="scientific">Laetiporus sulphureus 93-53</name>
    <dbReference type="NCBI Taxonomy" id="1314785"/>
    <lineage>
        <taxon>Eukaryota</taxon>
        <taxon>Fungi</taxon>
        <taxon>Dikarya</taxon>
        <taxon>Basidiomycota</taxon>
        <taxon>Agaricomycotina</taxon>
        <taxon>Agaricomycetes</taxon>
        <taxon>Polyporales</taxon>
        <taxon>Laetiporus</taxon>
    </lineage>
</organism>
<evidence type="ECO:0000256" key="1">
    <source>
        <dbReference type="SAM" id="MobiDB-lite"/>
    </source>
</evidence>
<feature type="region of interest" description="Disordered" evidence="1">
    <location>
        <begin position="1"/>
        <end position="20"/>
    </location>
</feature>
<accession>A0A165HVS5</accession>
<evidence type="ECO:0000313" key="3">
    <source>
        <dbReference type="Proteomes" id="UP000076871"/>
    </source>
</evidence>
<reference evidence="2 3" key="1">
    <citation type="journal article" date="2016" name="Mol. Biol. Evol.">
        <title>Comparative Genomics of Early-Diverging Mushroom-Forming Fungi Provides Insights into the Origins of Lignocellulose Decay Capabilities.</title>
        <authorList>
            <person name="Nagy L.G."/>
            <person name="Riley R."/>
            <person name="Tritt A."/>
            <person name="Adam C."/>
            <person name="Daum C."/>
            <person name="Floudas D."/>
            <person name="Sun H."/>
            <person name="Yadav J.S."/>
            <person name="Pangilinan J."/>
            <person name="Larsson K.H."/>
            <person name="Matsuura K."/>
            <person name="Barry K."/>
            <person name="Labutti K."/>
            <person name="Kuo R."/>
            <person name="Ohm R.A."/>
            <person name="Bhattacharya S.S."/>
            <person name="Shirouzu T."/>
            <person name="Yoshinaga Y."/>
            <person name="Martin F.M."/>
            <person name="Grigoriev I.V."/>
            <person name="Hibbett D.S."/>
        </authorList>
    </citation>
    <scope>NUCLEOTIDE SEQUENCE [LARGE SCALE GENOMIC DNA]</scope>
    <source>
        <strain evidence="2 3">93-53</strain>
    </source>
</reference>
<dbReference type="GeneID" id="63831143"/>
<keyword evidence="3" id="KW-1185">Reference proteome</keyword>
<dbReference type="EMBL" id="KV427606">
    <property type="protein sequence ID" value="KZT12257.1"/>
    <property type="molecule type" value="Genomic_DNA"/>
</dbReference>
<feature type="region of interest" description="Disordered" evidence="1">
    <location>
        <begin position="39"/>
        <end position="93"/>
    </location>
</feature>
<dbReference type="AlphaFoldDB" id="A0A165HVS5"/>
<sequence>MTRKIPPLESSVPPSAAKRRRRIEEIEWRMKEREIERARLLQARSPDSGYGSDASRGGMLDRLTKHPQLDSSPSKALSRPRYTVSTTNSSRCRSRAHVEFTVIQPAFVPAILLDGPCALLRL</sequence>
<evidence type="ECO:0000313" key="2">
    <source>
        <dbReference type="EMBL" id="KZT12257.1"/>
    </source>
</evidence>
<dbReference type="InParanoid" id="A0A165HVS5"/>
<protein>
    <submittedName>
        <fullName evidence="2">Uncharacterized protein</fullName>
    </submittedName>
</protein>
<dbReference type="Proteomes" id="UP000076871">
    <property type="component" value="Unassembled WGS sequence"/>
</dbReference>